<comment type="catalytic activity">
    <reaction evidence="6">
        <text>(6S)-NADPHX + ADP = AMP + phosphate + NADPH + H(+)</text>
        <dbReference type="Rhea" id="RHEA:32235"/>
        <dbReference type="ChEBI" id="CHEBI:15378"/>
        <dbReference type="ChEBI" id="CHEBI:43474"/>
        <dbReference type="ChEBI" id="CHEBI:57783"/>
        <dbReference type="ChEBI" id="CHEBI:64076"/>
        <dbReference type="ChEBI" id="CHEBI:456215"/>
        <dbReference type="ChEBI" id="CHEBI:456216"/>
        <dbReference type="EC" id="4.2.1.136"/>
    </reaction>
</comment>
<feature type="binding site" evidence="6">
    <location>
        <position position="244"/>
    </location>
    <ligand>
        <name>(6S)-NADPHX</name>
        <dbReference type="ChEBI" id="CHEBI:64076"/>
    </ligand>
</feature>
<proteinExistence type="inferred from homology"/>
<organism evidence="9 10">
    <name type="scientific">Herbiconiux moechotypicola</name>
    <dbReference type="NCBI Taxonomy" id="637393"/>
    <lineage>
        <taxon>Bacteria</taxon>
        <taxon>Bacillati</taxon>
        <taxon>Actinomycetota</taxon>
        <taxon>Actinomycetes</taxon>
        <taxon>Micrococcales</taxon>
        <taxon>Microbacteriaceae</taxon>
        <taxon>Herbiconiux</taxon>
    </lineage>
</organism>
<dbReference type="Proteomes" id="UP001500929">
    <property type="component" value="Unassembled WGS sequence"/>
</dbReference>
<comment type="similarity">
    <text evidence="6">Belongs to the NnrD/CARKD family.</text>
</comment>
<keyword evidence="4 6" id="KW-0520">NAD</keyword>
<name>A0ABN3D7N5_9MICO</name>
<dbReference type="SUPFAM" id="SSF53613">
    <property type="entry name" value="Ribokinase-like"/>
    <property type="match status" value="1"/>
</dbReference>
<feature type="domain" description="YjeF C-terminal" evidence="8">
    <location>
        <begin position="33"/>
        <end position="308"/>
    </location>
</feature>
<evidence type="ECO:0000256" key="4">
    <source>
        <dbReference type="ARBA" id="ARBA00023027"/>
    </source>
</evidence>
<protein>
    <recommendedName>
        <fullName evidence="6">ADP-dependent (S)-NAD(P)H-hydrate dehydratase</fullName>
        <ecNumber evidence="6">4.2.1.136</ecNumber>
    </recommendedName>
    <alternativeName>
        <fullName evidence="6">ADP-dependent NAD(P)HX dehydratase</fullName>
    </alternativeName>
</protein>
<dbReference type="EMBL" id="BAAAQY010000001">
    <property type="protein sequence ID" value="GAA2223162.1"/>
    <property type="molecule type" value="Genomic_DNA"/>
</dbReference>
<feature type="binding site" evidence="6">
    <location>
        <position position="243"/>
    </location>
    <ligand>
        <name>AMP</name>
        <dbReference type="ChEBI" id="CHEBI:456215"/>
    </ligand>
</feature>
<comment type="function">
    <text evidence="6">Catalyzes the dehydration of the S-form of NAD(P)HX at the expense of ADP, which is converted to AMP. Together with NAD(P)HX epimerase, which catalyzes the epimerization of the S- and R-forms, the enzyme allows the repair of both epimers of NAD(P)HX, a damaged form of NAD(P)H that is a result of enzymatic or heat-dependent hydration.</text>
</comment>
<gene>
    <name evidence="6" type="primary">nnrD</name>
    <name evidence="9" type="ORF">GCM10009851_02780</name>
</gene>
<comment type="catalytic activity">
    <reaction evidence="6">
        <text>(6S)-NADHX + ADP = AMP + phosphate + NADH + H(+)</text>
        <dbReference type="Rhea" id="RHEA:32223"/>
        <dbReference type="ChEBI" id="CHEBI:15378"/>
        <dbReference type="ChEBI" id="CHEBI:43474"/>
        <dbReference type="ChEBI" id="CHEBI:57945"/>
        <dbReference type="ChEBI" id="CHEBI:64074"/>
        <dbReference type="ChEBI" id="CHEBI:456215"/>
        <dbReference type="ChEBI" id="CHEBI:456216"/>
        <dbReference type="EC" id="4.2.1.136"/>
    </reaction>
</comment>
<keyword evidence="3 6" id="KW-0521">NADP</keyword>
<accession>A0ABN3D7N5</accession>
<evidence type="ECO:0000256" key="1">
    <source>
        <dbReference type="ARBA" id="ARBA00022741"/>
    </source>
</evidence>
<keyword evidence="5 6" id="KW-0456">Lyase</keyword>
<dbReference type="CDD" id="cd01171">
    <property type="entry name" value="YXKO-related"/>
    <property type="match status" value="1"/>
</dbReference>
<dbReference type="InterPro" id="IPR029056">
    <property type="entry name" value="Ribokinase-like"/>
</dbReference>
<evidence type="ECO:0000256" key="6">
    <source>
        <dbReference type="HAMAP-Rule" id="MF_01965"/>
    </source>
</evidence>
<dbReference type="EC" id="4.2.1.136" evidence="6"/>
<evidence type="ECO:0000313" key="9">
    <source>
        <dbReference type="EMBL" id="GAA2223162.1"/>
    </source>
</evidence>
<keyword evidence="10" id="KW-1185">Reference proteome</keyword>
<sequence length="315" mass="32046">MTGAEYSRPPIIDRMDVDAGQPEEGAGAWREFAEFDAASRIRVPGEHDDKYSRGVLGVITGSEDYPGAAVLGVEAAVHTGIGMVRYLGPHRAGDLVLHARPEVVTRAGRVQAWLAGSGQDPATREPATTAQLDEARVSGRPVVLDAGALDLAGHTVGPAVLTPHAGELATLLTSLGEAVDRAGVTAHPQHWAARAADGTGCTVLLKGRVTHVCAPLGAGEDETARLAVRVTAPSSWAATAGSGDVLGGIVGALVAARADEVLADPRELVGLAATGAYVHAWAAERASAGGPLAALDIARAVPAVVARLVTGVRPA</sequence>
<keyword evidence="1 6" id="KW-0547">Nucleotide-binding</keyword>
<comment type="cofactor">
    <cofactor evidence="6">
        <name>Mg(2+)</name>
        <dbReference type="ChEBI" id="CHEBI:18420"/>
    </cofactor>
</comment>
<feature type="binding site" evidence="6">
    <location>
        <begin position="206"/>
        <end position="210"/>
    </location>
    <ligand>
        <name>AMP</name>
        <dbReference type="ChEBI" id="CHEBI:456215"/>
    </ligand>
</feature>
<evidence type="ECO:0000256" key="3">
    <source>
        <dbReference type="ARBA" id="ARBA00022857"/>
    </source>
</evidence>
<evidence type="ECO:0000256" key="2">
    <source>
        <dbReference type="ARBA" id="ARBA00022840"/>
    </source>
</evidence>
<dbReference type="InterPro" id="IPR000631">
    <property type="entry name" value="CARKD"/>
</dbReference>
<feature type="binding site" evidence="6">
    <location>
        <position position="118"/>
    </location>
    <ligand>
        <name>(6S)-NADPHX</name>
        <dbReference type="ChEBI" id="CHEBI:64076"/>
    </ligand>
</feature>
<reference evidence="9 10" key="1">
    <citation type="journal article" date="2019" name="Int. J. Syst. Evol. Microbiol.">
        <title>The Global Catalogue of Microorganisms (GCM) 10K type strain sequencing project: providing services to taxonomists for standard genome sequencing and annotation.</title>
        <authorList>
            <consortium name="The Broad Institute Genomics Platform"/>
            <consortium name="The Broad Institute Genome Sequencing Center for Infectious Disease"/>
            <person name="Wu L."/>
            <person name="Ma J."/>
        </authorList>
    </citation>
    <scope>NUCLEOTIDE SEQUENCE [LARGE SCALE GENOMIC DNA]</scope>
    <source>
        <strain evidence="9 10">JCM 16117</strain>
    </source>
</reference>
<feature type="binding site" evidence="6">
    <location>
        <position position="164"/>
    </location>
    <ligand>
        <name>(6S)-NADPHX</name>
        <dbReference type="ChEBI" id="CHEBI:64076"/>
    </ligand>
</feature>
<evidence type="ECO:0000256" key="7">
    <source>
        <dbReference type="SAM" id="MobiDB-lite"/>
    </source>
</evidence>
<evidence type="ECO:0000313" key="10">
    <source>
        <dbReference type="Proteomes" id="UP001500929"/>
    </source>
</evidence>
<feature type="binding site" evidence="6">
    <location>
        <position position="68"/>
    </location>
    <ligand>
        <name>(6S)-NADPHX</name>
        <dbReference type="ChEBI" id="CHEBI:64076"/>
    </ligand>
</feature>
<dbReference type="PANTHER" id="PTHR12592">
    <property type="entry name" value="ATP-DEPENDENT (S)-NAD(P)H-HYDRATE DEHYDRATASE FAMILY MEMBER"/>
    <property type="match status" value="1"/>
</dbReference>
<dbReference type="PANTHER" id="PTHR12592:SF0">
    <property type="entry name" value="ATP-DEPENDENT (S)-NAD(P)H-HYDRATE DEHYDRATASE"/>
    <property type="match status" value="1"/>
</dbReference>
<dbReference type="Gene3D" id="3.40.1190.20">
    <property type="match status" value="1"/>
</dbReference>
<comment type="subunit">
    <text evidence="6">Homotetramer.</text>
</comment>
<dbReference type="HAMAP" id="MF_01965">
    <property type="entry name" value="NADHX_dehydratase"/>
    <property type="match status" value="1"/>
</dbReference>
<feature type="region of interest" description="Disordered" evidence="7">
    <location>
        <begin position="1"/>
        <end position="20"/>
    </location>
</feature>
<dbReference type="Pfam" id="PF01256">
    <property type="entry name" value="Carb_kinase"/>
    <property type="match status" value="1"/>
</dbReference>
<evidence type="ECO:0000259" key="8">
    <source>
        <dbReference type="PROSITE" id="PS51383"/>
    </source>
</evidence>
<dbReference type="PROSITE" id="PS51383">
    <property type="entry name" value="YJEF_C_3"/>
    <property type="match status" value="1"/>
</dbReference>
<evidence type="ECO:0000256" key="5">
    <source>
        <dbReference type="ARBA" id="ARBA00023239"/>
    </source>
</evidence>
<keyword evidence="2 6" id="KW-0067">ATP-binding</keyword>
<comment type="caution">
    <text evidence="9">The sequence shown here is derived from an EMBL/GenBank/DDBJ whole genome shotgun (WGS) entry which is preliminary data.</text>
</comment>